<protein>
    <submittedName>
        <fullName evidence="3">Uncharacterized protein</fullName>
    </submittedName>
</protein>
<evidence type="ECO:0000256" key="1">
    <source>
        <dbReference type="SAM" id="MobiDB-lite"/>
    </source>
</evidence>
<evidence type="ECO:0000256" key="2">
    <source>
        <dbReference type="SAM" id="Phobius"/>
    </source>
</evidence>
<keyword evidence="2" id="KW-0472">Membrane</keyword>
<feature type="compositionally biased region" description="Low complexity" evidence="1">
    <location>
        <begin position="155"/>
        <end position="175"/>
    </location>
</feature>
<feature type="transmembrane region" description="Helical" evidence="2">
    <location>
        <begin position="32"/>
        <end position="53"/>
    </location>
</feature>
<reference evidence="3 4" key="1">
    <citation type="submission" date="2019-09" db="EMBL/GenBank/DDBJ databases">
        <title>Phylogeny of genus Pseudoclavibacter and closely related genus.</title>
        <authorList>
            <person name="Li Y."/>
        </authorList>
    </citation>
    <scope>NUCLEOTIDE SEQUENCE [LARGE SCALE GENOMIC DNA]</scope>
    <source>
        <strain evidence="3 4">EGI 60007</strain>
    </source>
</reference>
<evidence type="ECO:0000313" key="4">
    <source>
        <dbReference type="Proteomes" id="UP000431744"/>
    </source>
</evidence>
<evidence type="ECO:0000313" key="3">
    <source>
        <dbReference type="EMBL" id="KAB1650226.1"/>
    </source>
</evidence>
<sequence length="175" mass="18198">MTLFIILGGVGLALLLVTLIFGDFLDFDGGGLVSLPGIAVGLVLFGASGAITLSAGLDMIWVYVIAIMMGLVAYALAALVVRSLQRSSDGEARDVTGDTGVTMSRITVSTGEVYLDAPGEIERRQAFADEEIPQGVRIRVVRVYGPRVKVERETPAPADPAQPAAPDSPNAPASG</sequence>
<dbReference type="Proteomes" id="UP000431744">
    <property type="component" value="Unassembled WGS sequence"/>
</dbReference>
<gene>
    <name evidence="3" type="ORF">F8O04_08535</name>
</gene>
<dbReference type="AlphaFoldDB" id="A0A6H9WMX3"/>
<keyword evidence="4" id="KW-1185">Reference proteome</keyword>
<feature type="transmembrane region" description="Helical" evidence="2">
    <location>
        <begin position="60"/>
        <end position="81"/>
    </location>
</feature>
<dbReference type="OrthoDB" id="5148384at2"/>
<keyword evidence="2" id="KW-0812">Transmembrane</keyword>
<proteinExistence type="predicted"/>
<feature type="region of interest" description="Disordered" evidence="1">
    <location>
        <begin position="151"/>
        <end position="175"/>
    </location>
</feature>
<name>A0A6H9WMX3_9MICO</name>
<comment type="caution">
    <text evidence="3">The sequence shown here is derived from an EMBL/GenBank/DDBJ whole genome shotgun (WGS) entry which is preliminary data.</text>
</comment>
<keyword evidence="2" id="KW-1133">Transmembrane helix</keyword>
<dbReference type="RefSeq" id="WP_158028810.1">
    <property type="nucleotide sequence ID" value="NZ_BMHG01000001.1"/>
</dbReference>
<accession>A0A6H9WMX3</accession>
<dbReference type="EMBL" id="WBJY01000001">
    <property type="protein sequence ID" value="KAB1650226.1"/>
    <property type="molecule type" value="Genomic_DNA"/>
</dbReference>
<organism evidence="3 4">
    <name type="scientific">Pseudoclavibacter endophyticus</name>
    <dbReference type="NCBI Taxonomy" id="1778590"/>
    <lineage>
        <taxon>Bacteria</taxon>
        <taxon>Bacillati</taxon>
        <taxon>Actinomycetota</taxon>
        <taxon>Actinomycetes</taxon>
        <taxon>Micrococcales</taxon>
        <taxon>Microbacteriaceae</taxon>
        <taxon>Pseudoclavibacter</taxon>
    </lineage>
</organism>